<evidence type="ECO:0000313" key="3">
    <source>
        <dbReference type="EMBL" id="MEQ3549918.1"/>
    </source>
</evidence>
<accession>A0ABV1K978</accession>
<comment type="similarity">
    <text evidence="1 2">Belongs to the cytochrome P450 family.</text>
</comment>
<protein>
    <submittedName>
        <fullName evidence="3">Cytochrome P450</fullName>
    </submittedName>
</protein>
<dbReference type="Gene3D" id="1.10.630.10">
    <property type="entry name" value="Cytochrome P450"/>
    <property type="match status" value="1"/>
</dbReference>
<dbReference type="PANTHER" id="PTHR46696:SF6">
    <property type="entry name" value="P450, PUTATIVE (EUROFUNG)-RELATED"/>
    <property type="match status" value="1"/>
</dbReference>
<keyword evidence="4" id="KW-1185">Reference proteome</keyword>
<dbReference type="PANTHER" id="PTHR46696">
    <property type="entry name" value="P450, PUTATIVE (EUROFUNG)-RELATED"/>
    <property type="match status" value="1"/>
</dbReference>
<dbReference type="PRINTS" id="PR00359">
    <property type="entry name" value="BP450"/>
</dbReference>
<keyword evidence="2" id="KW-0408">Iron</keyword>
<dbReference type="InterPro" id="IPR036396">
    <property type="entry name" value="Cyt_P450_sf"/>
</dbReference>
<dbReference type="InterPro" id="IPR002397">
    <property type="entry name" value="Cyt_P450_B"/>
</dbReference>
<sequence>MPTQTADVPRALVVDFDITDPGLATPHAVLAEMQERTPVAWSPLHGGHWILTRYDDCYDACRDWETFSVASAQVPRITSEPSIPNEIDPPAHKSYREILNPLFSPRRMQALEERIRTAAVELIEAFAERGTCDFVTEFAQPLTANTFVALMGWPAEHGALFDRWTTDLLLGEPGGTPEEDAAVRGAANDAVFGYFGDMIARRDDPRADDVMSVLFAARYQGERPLDDDELRKILWLLMVGGLHTVRGVLSFGMLHLIKDPAQRAALIADPLLAGPAAEELLRIDSPVALGRLVVRPTELRGVTLRPGDRVLLMSSAAGRDGEVFDDPHSLVLDRRSNRHLAFGAGVHRCVGSHLARIEIRVALEEIHRLVPDYALDGDPVFHHSQVRGLERLPLRFTPVVP</sequence>
<keyword evidence="2" id="KW-0349">Heme</keyword>
<organism evidence="3 4">
    <name type="scientific">Pseudonocardia nematodicida</name>
    <dbReference type="NCBI Taxonomy" id="1206997"/>
    <lineage>
        <taxon>Bacteria</taxon>
        <taxon>Bacillati</taxon>
        <taxon>Actinomycetota</taxon>
        <taxon>Actinomycetes</taxon>
        <taxon>Pseudonocardiales</taxon>
        <taxon>Pseudonocardiaceae</taxon>
        <taxon>Pseudonocardia</taxon>
    </lineage>
</organism>
<evidence type="ECO:0000256" key="2">
    <source>
        <dbReference type="RuleBase" id="RU000461"/>
    </source>
</evidence>
<comment type="caution">
    <text evidence="3">The sequence shown here is derived from an EMBL/GenBank/DDBJ whole genome shotgun (WGS) entry which is preliminary data.</text>
</comment>
<reference evidence="3 4" key="1">
    <citation type="submission" date="2024-03" db="EMBL/GenBank/DDBJ databases">
        <title>Draft genome sequence of Pseudonocardia nematodicida JCM 31783.</title>
        <authorList>
            <person name="Butdee W."/>
            <person name="Duangmal K."/>
        </authorList>
    </citation>
    <scope>NUCLEOTIDE SEQUENCE [LARGE SCALE GENOMIC DNA]</scope>
    <source>
        <strain evidence="3 4">JCM 31783</strain>
    </source>
</reference>
<dbReference type="EMBL" id="JBEDNQ010000002">
    <property type="protein sequence ID" value="MEQ3549918.1"/>
    <property type="molecule type" value="Genomic_DNA"/>
</dbReference>
<dbReference type="Proteomes" id="UP001494902">
    <property type="component" value="Unassembled WGS sequence"/>
</dbReference>
<keyword evidence="2" id="KW-0503">Monooxygenase</keyword>
<proteinExistence type="inferred from homology"/>
<dbReference type="PROSITE" id="PS00086">
    <property type="entry name" value="CYTOCHROME_P450"/>
    <property type="match status" value="1"/>
</dbReference>
<dbReference type="RefSeq" id="WP_349297010.1">
    <property type="nucleotide sequence ID" value="NZ_JBEDNQ010000002.1"/>
</dbReference>
<name>A0ABV1K978_9PSEU</name>
<dbReference type="SUPFAM" id="SSF48264">
    <property type="entry name" value="Cytochrome P450"/>
    <property type="match status" value="1"/>
</dbReference>
<keyword evidence="2" id="KW-0560">Oxidoreductase</keyword>
<dbReference type="Pfam" id="PF00067">
    <property type="entry name" value="p450"/>
    <property type="match status" value="1"/>
</dbReference>
<evidence type="ECO:0000313" key="4">
    <source>
        <dbReference type="Proteomes" id="UP001494902"/>
    </source>
</evidence>
<evidence type="ECO:0000256" key="1">
    <source>
        <dbReference type="ARBA" id="ARBA00010617"/>
    </source>
</evidence>
<gene>
    <name evidence="3" type="ORF">WIS52_05500</name>
</gene>
<dbReference type="InterPro" id="IPR001128">
    <property type="entry name" value="Cyt_P450"/>
</dbReference>
<keyword evidence="2" id="KW-0479">Metal-binding</keyword>
<dbReference type="InterPro" id="IPR017972">
    <property type="entry name" value="Cyt_P450_CS"/>
</dbReference>